<evidence type="ECO:0000256" key="1">
    <source>
        <dbReference type="ARBA" id="ARBA00009175"/>
    </source>
</evidence>
<keyword evidence="7" id="KW-1185">Reference proteome</keyword>
<dbReference type="InterPro" id="IPR044084">
    <property type="entry name" value="AvModA-like_subst-bd"/>
</dbReference>
<keyword evidence="5" id="KW-1133">Transmembrane helix</keyword>
<dbReference type="GO" id="GO:0030973">
    <property type="term" value="F:molybdate ion binding"/>
    <property type="evidence" value="ECO:0007669"/>
    <property type="project" value="InterPro"/>
</dbReference>
<dbReference type="PROSITE" id="PS51257">
    <property type="entry name" value="PROKAR_LIPOPROTEIN"/>
    <property type="match status" value="1"/>
</dbReference>
<sequence length="259" mass="28936">MKRQLFNIHITFVNLIFILIVVSCTTKNEKLTIATAANMQYTVNEMTDIFYSETGIECQTVVSSSGKLTAQIQEGAPFDIFISADTKYPNELFKNGFTQTEPKIYAFGKLILWTLKNDIQPSLSNLTSEKIKHIASPNPITAPYGIATEEVLAYYKILDSVKSKLVFGESVAQTNQFITSKVAELGFTAKSVVLSPNLKEKGIFIEIDDKSYNPIAQSAVIIKNTGKDLSKSEKFFNFLFSKKGKEILKKHGYTVIDNE</sequence>
<name>A0A1I6QJF1_9FLAO</name>
<gene>
    <name evidence="6" type="ORF">SAMN04488006_1839</name>
</gene>
<dbReference type="PANTHER" id="PTHR30632">
    <property type="entry name" value="MOLYBDATE-BINDING PERIPLASMIC PROTEIN"/>
    <property type="match status" value="1"/>
</dbReference>
<dbReference type="NCBIfam" id="TIGR01256">
    <property type="entry name" value="modA"/>
    <property type="match status" value="1"/>
</dbReference>
<keyword evidence="3" id="KW-0732">Signal</keyword>
<evidence type="ECO:0000256" key="3">
    <source>
        <dbReference type="ARBA" id="ARBA00022729"/>
    </source>
</evidence>
<dbReference type="GO" id="GO:0015689">
    <property type="term" value="P:molybdate ion transport"/>
    <property type="evidence" value="ECO:0007669"/>
    <property type="project" value="InterPro"/>
</dbReference>
<keyword evidence="5" id="KW-0812">Transmembrane</keyword>
<dbReference type="STRING" id="593133.SAMN04488006_1839"/>
<evidence type="ECO:0000256" key="4">
    <source>
        <dbReference type="PIRSR" id="PIRSR004846-1"/>
    </source>
</evidence>
<dbReference type="Proteomes" id="UP000199312">
    <property type="component" value="Unassembled WGS sequence"/>
</dbReference>
<evidence type="ECO:0000256" key="5">
    <source>
        <dbReference type="SAM" id="Phobius"/>
    </source>
</evidence>
<dbReference type="GO" id="GO:0046872">
    <property type="term" value="F:metal ion binding"/>
    <property type="evidence" value="ECO:0007669"/>
    <property type="project" value="UniProtKB-KW"/>
</dbReference>
<keyword evidence="2 4" id="KW-0479">Metal-binding</keyword>
<evidence type="ECO:0000313" key="6">
    <source>
        <dbReference type="EMBL" id="SFS52627.1"/>
    </source>
</evidence>
<proteinExistence type="inferred from homology"/>
<dbReference type="OrthoDB" id="9785015at2"/>
<dbReference type="Pfam" id="PF13531">
    <property type="entry name" value="SBP_bac_11"/>
    <property type="match status" value="1"/>
</dbReference>
<dbReference type="CDD" id="cd13539">
    <property type="entry name" value="PBP2_AvModA"/>
    <property type="match status" value="1"/>
</dbReference>
<feature type="binding site" evidence="4">
    <location>
        <position position="65"/>
    </location>
    <ligand>
        <name>molybdate</name>
        <dbReference type="ChEBI" id="CHEBI:36264"/>
    </ligand>
</feature>
<dbReference type="SUPFAM" id="SSF53850">
    <property type="entry name" value="Periplasmic binding protein-like II"/>
    <property type="match status" value="1"/>
</dbReference>
<reference evidence="7" key="1">
    <citation type="submission" date="2016-10" db="EMBL/GenBank/DDBJ databases">
        <authorList>
            <person name="Varghese N."/>
            <person name="Submissions S."/>
        </authorList>
    </citation>
    <scope>NUCLEOTIDE SEQUENCE [LARGE SCALE GENOMIC DNA]</scope>
    <source>
        <strain evidence="7">DSM 24450</strain>
    </source>
</reference>
<protein>
    <submittedName>
        <fullName evidence="6">Molybdate transport system substrate-binding protein</fullName>
    </submittedName>
</protein>
<feature type="transmembrane region" description="Helical" evidence="5">
    <location>
        <begin position="6"/>
        <end position="24"/>
    </location>
</feature>
<dbReference type="EMBL" id="FOZP01000004">
    <property type="protein sequence ID" value="SFS52627.1"/>
    <property type="molecule type" value="Genomic_DNA"/>
</dbReference>
<dbReference type="PANTHER" id="PTHR30632:SF14">
    <property type="entry name" value="TUNGSTATE_MOLYBDATE_CHROMATE-BINDING PROTEIN MODA"/>
    <property type="match status" value="1"/>
</dbReference>
<organism evidence="6 7">
    <name type="scientific">Lutibacter maritimus</name>
    <dbReference type="NCBI Taxonomy" id="593133"/>
    <lineage>
        <taxon>Bacteria</taxon>
        <taxon>Pseudomonadati</taxon>
        <taxon>Bacteroidota</taxon>
        <taxon>Flavobacteriia</taxon>
        <taxon>Flavobacteriales</taxon>
        <taxon>Flavobacteriaceae</taxon>
        <taxon>Lutibacter</taxon>
    </lineage>
</organism>
<dbReference type="PIRSF" id="PIRSF004846">
    <property type="entry name" value="ModA"/>
    <property type="match status" value="1"/>
</dbReference>
<comment type="similarity">
    <text evidence="1">Belongs to the bacterial solute-binding protein ModA family.</text>
</comment>
<dbReference type="InterPro" id="IPR005950">
    <property type="entry name" value="ModA"/>
</dbReference>
<keyword evidence="5" id="KW-0472">Membrane</keyword>
<dbReference type="Gene3D" id="3.40.190.10">
    <property type="entry name" value="Periplasmic binding protein-like II"/>
    <property type="match status" value="2"/>
</dbReference>
<accession>A0A1I6QJF1</accession>
<feature type="binding site" evidence="4">
    <location>
        <position position="171"/>
    </location>
    <ligand>
        <name>molybdate</name>
        <dbReference type="ChEBI" id="CHEBI:36264"/>
    </ligand>
</feature>
<keyword evidence="4" id="KW-0500">Molybdenum</keyword>
<dbReference type="RefSeq" id="WP_090225180.1">
    <property type="nucleotide sequence ID" value="NZ_FOZP01000004.1"/>
</dbReference>
<dbReference type="AlphaFoldDB" id="A0A1I6QJF1"/>
<evidence type="ECO:0000313" key="7">
    <source>
        <dbReference type="Proteomes" id="UP000199312"/>
    </source>
</evidence>
<evidence type="ECO:0000256" key="2">
    <source>
        <dbReference type="ARBA" id="ARBA00022723"/>
    </source>
</evidence>
<dbReference type="InterPro" id="IPR050682">
    <property type="entry name" value="ModA/WtpA"/>
</dbReference>